<evidence type="ECO:0000313" key="2">
    <source>
        <dbReference type="EMBL" id="QEL20024.1"/>
    </source>
</evidence>
<keyword evidence="1" id="KW-1133">Transmembrane helix</keyword>
<feature type="transmembrane region" description="Helical" evidence="1">
    <location>
        <begin position="317"/>
        <end position="344"/>
    </location>
</feature>
<dbReference type="AlphaFoldDB" id="A0A5C1AS17"/>
<accession>A0A5C1AS17</accession>
<organism evidence="2 3">
    <name type="scientific">Limnoglobus roseus</name>
    <dbReference type="NCBI Taxonomy" id="2598579"/>
    <lineage>
        <taxon>Bacteria</taxon>
        <taxon>Pseudomonadati</taxon>
        <taxon>Planctomycetota</taxon>
        <taxon>Planctomycetia</taxon>
        <taxon>Gemmatales</taxon>
        <taxon>Gemmataceae</taxon>
        <taxon>Limnoglobus</taxon>
    </lineage>
</organism>
<feature type="transmembrane region" description="Helical" evidence="1">
    <location>
        <begin position="144"/>
        <end position="164"/>
    </location>
</feature>
<dbReference type="KEGG" id="lrs:PX52LOC_07110"/>
<dbReference type="Proteomes" id="UP000324974">
    <property type="component" value="Chromosome"/>
</dbReference>
<gene>
    <name evidence="2" type="ORF">PX52LOC_07110</name>
</gene>
<keyword evidence="1" id="KW-0812">Transmembrane</keyword>
<proteinExistence type="predicted"/>
<evidence type="ECO:0000256" key="1">
    <source>
        <dbReference type="SAM" id="Phobius"/>
    </source>
</evidence>
<dbReference type="RefSeq" id="WP_149114355.1">
    <property type="nucleotide sequence ID" value="NZ_CP042425.1"/>
</dbReference>
<dbReference type="OrthoDB" id="9786218at2"/>
<feature type="transmembrane region" description="Helical" evidence="1">
    <location>
        <begin position="234"/>
        <end position="256"/>
    </location>
</feature>
<sequence length="504" mass="55604">MSINSDALPSRTRPTIPGRVLSFLRTAAAWVWRLGDRTRPVSVLAVAASAMLLVQLGRTIHDVDIFWQLKLGELTLTNGLPKTEPFLAGKEHDPLTAVAWLAQVVYAATKQVGGWTLLWLVDALVWFGGFAVVATACGRNARNVWPATVGLWVGWLAAVPSASVRPQSFAALAFGLLVVLMRSNLGVRCTAILGGTLFVAWQNLHPSVAVGGGVVFATVLAEAVMFWRSRRPTFPWRLVVLLPLAGLSTLATPAGFDIYRISAVNADVSRYLDVAEWLPLTWEPLQYGRPFAWGALFATIVSIAIRGRNLRAGTLAVFLTLTAAMLLSHRFVLFWGIAVIPVWVELLSPASDLPPEQGRSRWRRPFAVLFVIVGIGYPTCSHPVPFANYYPFAGLCALRESGVRGTVYTSYCWGGLVSEAGYPNWRVTRDGRYYLFSRREWDEYFAEVSDATSLGPILAKHQPAAFFLRPSFEDRLISLLAADPHWRELYADDNCVVYVLASIR</sequence>
<keyword evidence="1" id="KW-0472">Membrane</keyword>
<name>A0A5C1AS17_9BACT</name>
<evidence type="ECO:0000313" key="3">
    <source>
        <dbReference type="Proteomes" id="UP000324974"/>
    </source>
</evidence>
<keyword evidence="3" id="KW-1185">Reference proteome</keyword>
<feature type="transmembrane region" description="Helical" evidence="1">
    <location>
        <begin position="208"/>
        <end position="227"/>
    </location>
</feature>
<reference evidence="3" key="1">
    <citation type="submission" date="2019-08" db="EMBL/GenBank/DDBJ databases">
        <title>Limnoglobus roseus gen. nov., sp. nov., a novel freshwater planctomycete with a giant genome from the family Gemmataceae.</title>
        <authorList>
            <person name="Kulichevskaya I.S."/>
            <person name="Naumoff D.G."/>
            <person name="Miroshnikov K."/>
            <person name="Ivanova A."/>
            <person name="Philippov D.A."/>
            <person name="Hakobyan A."/>
            <person name="Rijpstra I.C."/>
            <person name="Sinninghe Damste J.S."/>
            <person name="Liesack W."/>
            <person name="Dedysh S.N."/>
        </authorList>
    </citation>
    <scope>NUCLEOTIDE SEQUENCE [LARGE SCALE GENOMIC DNA]</scope>
    <source>
        <strain evidence="3">PX52</strain>
    </source>
</reference>
<feature type="transmembrane region" description="Helical" evidence="1">
    <location>
        <begin position="287"/>
        <end position="305"/>
    </location>
</feature>
<protein>
    <recommendedName>
        <fullName evidence="4">Glycosyltransferase RgtA/B/C/D-like domain-containing protein</fullName>
    </recommendedName>
</protein>
<dbReference type="EMBL" id="CP042425">
    <property type="protein sequence ID" value="QEL20024.1"/>
    <property type="molecule type" value="Genomic_DNA"/>
</dbReference>
<feature type="transmembrane region" description="Helical" evidence="1">
    <location>
        <begin position="117"/>
        <end position="138"/>
    </location>
</feature>
<evidence type="ECO:0008006" key="4">
    <source>
        <dbReference type="Google" id="ProtNLM"/>
    </source>
</evidence>